<organism evidence="2 3">
    <name type="scientific">Collybia nuda</name>
    <dbReference type="NCBI Taxonomy" id="64659"/>
    <lineage>
        <taxon>Eukaryota</taxon>
        <taxon>Fungi</taxon>
        <taxon>Dikarya</taxon>
        <taxon>Basidiomycota</taxon>
        <taxon>Agaricomycotina</taxon>
        <taxon>Agaricomycetes</taxon>
        <taxon>Agaricomycetidae</taxon>
        <taxon>Agaricales</taxon>
        <taxon>Tricholomatineae</taxon>
        <taxon>Clitocybaceae</taxon>
        <taxon>Collybia</taxon>
    </lineage>
</organism>
<proteinExistence type="predicted"/>
<dbReference type="AlphaFoldDB" id="A0A9P5Y2Z5"/>
<sequence>MGFKKISVFTLLLSSFASAAQLDASQFKLTESGYNANIAKLDAILPIVTVSGVLAATNHANPTKTVAASNFLRGYTWEDVTGYDDVNTEKWYPQGITTSADALDTGIYENKKVILIDWYDNTGLGKGVRVSFIDRTASGAAAYRNALLVEPFADASGNPSFRAVKVHGGGLMWYGNSLFLVDTNNGIRVFDLDHIYKVSIGEGIGRISSTVYEAFSYAFVIPQSRSYKASALAAPMRWSFISLDRTTTPDSIVVGEYAADGTVPAPRFVRFSIDYTTRRLFTTSAVATATWAYQVDILRMQGATSINGKFFISRSNGSGTKGDLITWVPGNTAKIYTGAFTPGCEDLSYNHNADELWTLTEHPGHRTFFAVKAASFA</sequence>
<comment type="caution">
    <text evidence="2">The sequence shown here is derived from an EMBL/GenBank/DDBJ whole genome shotgun (WGS) entry which is preliminary data.</text>
</comment>
<feature type="signal peptide" evidence="1">
    <location>
        <begin position="1"/>
        <end position="19"/>
    </location>
</feature>
<feature type="chain" id="PRO_5040505305" description="Secreted protein" evidence="1">
    <location>
        <begin position="20"/>
        <end position="377"/>
    </location>
</feature>
<keyword evidence="3" id="KW-1185">Reference proteome</keyword>
<accession>A0A9P5Y2Z5</accession>
<evidence type="ECO:0000313" key="3">
    <source>
        <dbReference type="Proteomes" id="UP000807353"/>
    </source>
</evidence>
<gene>
    <name evidence="2" type="ORF">BDZ94DRAFT_1236808</name>
</gene>
<name>A0A9P5Y2Z5_9AGAR</name>
<evidence type="ECO:0000256" key="1">
    <source>
        <dbReference type="SAM" id="SignalP"/>
    </source>
</evidence>
<evidence type="ECO:0000313" key="2">
    <source>
        <dbReference type="EMBL" id="KAF9462497.1"/>
    </source>
</evidence>
<protein>
    <recommendedName>
        <fullName evidence="4">Secreted protein</fullName>
    </recommendedName>
</protein>
<dbReference type="Proteomes" id="UP000807353">
    <property type="component" value="Unassembled WGS sequence"/>
</dbReference>
<dbReference type="EMBL" id="MU150271">
    <property type="protein sequence ID" value="KAF9462497.1"/>
    <property type="molecule type" value="Genomic_DNA"/>
</dbReference>
<evidence type="ECO:0008006" key="4">
    <source>
        <dbReference type="Google" id="ProtNLM"/>
    </source>
</evidence>
<keyword evidence="1" id="KW-0732">Signal</keyword>
<dbReference type="OrthoDB" id="9983241at2759"/>
<reference evidence="2" key="1">
    <citation type="submission" date="2020-11" db="EMBL/GenBank/DDBJ databases">
        <authorList>
            <consortium name="DOE Joint Genome Institute"/>
            <person name="Ahrendt S."/>
            <person name="Riley R."/>
            <person name="Andreopoulos W."/>
            <person name="Labutti K."/>
            <person name="Pangilinan J."/>
            <person name="Ruiz-Duenas F.J."/>
            <person name="Barrasa J.M."/>
            <person name="Sanchez-Garcia M."/>
            <person name="Camarero S."/>
            <person name="Miyauchi S."/>
            <person name="Serrano A."/>
            <person name="Linde D."/>
            <person name="Babiker R."/>
            <person name="Drula E."/>
            <person name="Ayuso-Fernandez I."/>
            <person name="Pacheco R."/>
            <person name="Padilla G."/>
            <person name="Ferreira P."/>
            <person name="Barriuso J."/>
            <person name="Kellner H."/>
            <person name="Castanera R."/>
            <person name="Alfaro M."/>
            <person name="Ramirez L."/>
            <person name="Pisabarro A.G."/>
            <person name="Kuo A."/>
            <person name="Tritt A."/>
            <person name="Lipzen A."/>
            <person name="He G."/>
            <person name="Yan M."/>
            <person name="Ng V."/>
            <person name="Cullen D."/>
            <person name="Martin F."/>
            <person name="Rosso M.-N."/>
            <person name="Henrissat B."/>
            <person name="Hibbett D."/>
            <person name="Martinez A.T."/>
            <person name="Grigoriev I.V."/>
        </authorList>
    </citation>
    <scope>NUCLEOTIDE SEQUENCE</scope>
    <source>
        <strain evidence="2">CBS 247.69</strain>
    </source>
</reference>